<dbReference type="Gene3D" id="1.10.470.10">
    <property type="entry name" value="Variant Surface Glycoprotein, subunit A, domain 2"/>
    <property type="match status" value="1"/>
</dbReference>
<evidence type="ECO:0000256" key="3">
    <source>
        <dbReference type="ARBA" id="ARBA00022622"/>
    </source>
</evidence>
<dbReference type="GeneID" id="3663951"/>
<protein>
    <submittedName>
        <fullName evidence="10">Variant surface glycoprotein (VSG), putative</fullName>
    </submittedName>
</protein>
<evidence type="ECO:0000256" key="2">
    <source>
        <dbReference type="ARBA" id="ARBA00022475"/>
    </source>
</evidence>
<dbReference type="Proteomes" id="UP000008524">
    <property type="component" value="Chromosome 11"/>
</dbReference>
<dbReference type="GO" id="GO:0098552">
    <property type="term" value="C:side of membrane"/>
    <property type="evidence" value="ECO:0007669"/>
    <property type="project" value="UniProtKB-KW"/>
</dbReference>
<keyword evidence="12" id="KW-1185">Reference proteome</keyword>
<keyword evidence="5" id="KW-0325">Glycoprotein</keyword>
<evidence type="ECO:0000313" key="11">
    <source>
        <dbReference type="EMBL" id="EAN78991.1"/>
    </source>
</evidence>
<evidence type="ECO:0000256" key="5">
    <source>
        <dbReference type="ARBA" id="ARBA00023180"/>
    </source>
</evidence>
<keyword evidence="2" id="KW-1003">Cell membrane</keyword>
<name>Q4FKC7_TRYB2</name>
<feature type="signal peptide" evidence="8">
    <location>
        <begin position="1"/>
        <end position="23"/>
    </location>
</feature>
<accession>Q22KT9</accession>
<feature type="chain" id="PRO_5010138529" evidence="8">
    <location>
        <begin position="24"/>
        <end position="472"/>
    </location>
</feature>
<dbReference type="GO" id="GO:0042783">
    <property type="term" value="P:symbiont-mediated evasion of host immune response"/>
    <property type="evidence" value="ECO:0007669"/>
    <property type="project" value="InterPro"/>
</dbReference>
<dbReference type="InterPro" id="IPR001812">
    <property type="entry name" value="Trypano_VSG_A_N_dom"/>
</dbReference>
<dbReference type="GO" id="GO:0005886">
    <property type="term" value="C:plasma membrane"/>
    <property type="evidence" value="ECO:0007669"/>
    <property type="project" value="UniProtKB-SubCell"/>
</dbReference>
<organism evidence="10">
    <name type="scientific">Trypanosoma brucei brucei (strain 927/4 GUTat10.1)</name>
    <dbReference type="NCBI Taxonomy" id="185431"/>
    <lineage>
        <taxon>Eukaryota</taxon>
        <taxon>Discoba</taxon>
        <taxon>Euglenozoa</taxon>
        <taxon>Kinetoplastea</taxon>
        <taxon>Metakinetoplastina</taxon>
        <taxon>Trypanosomatida</taxon>
        <taxon>Trypanosomatidae</taxon>
        <taxon>Trypanosoma</taxon>
    </lineage>
</organism>
<reference evidence="11" key="1">
    <citation type="journal article" date="2005" name="Science">
        <title>Comparative genomics of trypanosomatid parasitic protozoa.</title>
        <authorList>
            <person name="El-Sayed N.M."/>
            <person name="Myler P.J."/>
            <person name="Blandin G."/>
            <person name="Berriman M."/>
            <person name="Crabtree J."/>
            <person name="Aggarwal G."/>
            <person name="Caler E."/>
            <person name="Renauld H."/>
            <person name="Worthey E.A."/>
            <person name="Hertz-Fowler C."/>
            <person name="Ghedin E."/>
            <person name="Peacock C."/>
            <person name="Bartholomeu D.C."/>
            <person name="Haas B.J."/>
            <person name="Tran A.N."/>
            <person name="Wortman J.R."/>
            <person name="Alsmark U.C."/>
            <person name="Angiuoli S."/>
            <person name="Anupama A."/>
            <person name="Badger J."/>
            <person name="Bringaud F."/>
            <person name="Cadag E."/>
            <person name="Carlton J.M."/>
            <person name="Cerqueira G.C."/>
            <person name="Creasy T."/>
            <person name="Delcher A.L."/>
            <person name="Djikeng A."/>
            <person name="Embley T.M."/>
            <person name="Hauser C."/>
            <person name="Ivens A.C."/>
            <person name="Kummerfeld S.K."/>
            <person name="Pereira-Leal J.B."/>
            <person name="Nilsson D."/>
            <person name="Peterson J."/>
            <person name="Salzberg S.L."/>
            <person name="Shallom J."/>
            <person name="Silva J.C."/>
            <person name="Sundaram J."/>
            <person name="Westenberger S."/>
            <person name="White O."/>
            <person name="Melville S.E."/>
            <person name="Donelson J.E."/>
            <person name="Andersson B."/>
            <person name="Stuart K.D."/>
            <person name="Hall N."/>
        </authorList>
    </citation>
    <scope>NUCLEOTIDE SEQUENCE</scope>
    <source>
        <strain evidence="11">927/4 GUTat10.1</strain>
    </source>
</reference>
<keyword evidence="3" id="KW-0336">GPI-anchor</keyword>
<accession>Q4FKC7</accession>
<evidence type="ECO:0000256" key="6">
    <source>
        <dbReference type="ARBA" id="ARBA00023288"/>
    </source>
</evidence>
<gene>
    <name evidence="10" type="ORF">Tb11.1130</name>
    <name evidence="11" type="ORF">Tb11.v4.0070</name>
</gene>
<proteinExistence type="predicted"/>
<dbReference type="RefSeq" id="XP_828103.1">
    <property type="nucleotide sequence ID" value="XM_823010.1"/>
</dbReference>
<keyword evidence="4" id="KW-0472">Membrane</keyword>
<sequence length="472" mass="50316">MHCNSGLQLLVFLVSLIVTHSEAASTNPIKETTWKAACAVAVDLQKVQKRAAQMVKNKITGTANYLTQAYKTKIYIEVKRSGKYRKVDLALVEYYMRKANLALQEATGSTLTKGATAIANAAKFEGAIQEFVNMANQIAEDGTHACLIDGGDVRKRSGGSPKPMTEEGCAAKASAIEPSLATTTQFGPNGITNSHLAGTDDATTTQGGASCTLTETKASSHLINTNTGGNLGGDVVFAGGLFKLGTTFNNNHADAITTASAQHATMKAGHDAYLATKDVSEGYAFKGPTQLAGDDDFKNAYRRQVLGDSKLERPDAPVEANAVQSAFGSKMETEYKDFPDTKVIDLTGKESEGKELSTINDLDELDKLLRHYQQARVTSLNKEITNLKKQLKNLGAKADGKSPEQICNDIGENKTKCGETAGCHFVDTNEKGKKCTLTKEAAAKAAAKQETGKYSKTESPCTGKGEKDCKDG</sequence>
<dbReference type="AlphaFoldDB" id="Q4FKC7"/>
<dbReference type="Gene3D" id="3.90.150.10">
    <property type="entry name" value="Variant Surface Glycoprotein, subunit A domain 1"/>
    <property type="match status" value="1"/>
</dbReference>
<dbReference type="EMBL" id="CH464492">
    <property type="protein sequence ID" value="EAN78991.1"/>
    <property type="molecule type" value="Genomic_DNA"/>
</dbReference>
<reference evidence="10" key="3">
    <citation type="submission" date="2005-06" db="EMBL/GenBank/DDBJ databases">
        <authorList>
            <person name="Hamlin N."/>
            <person name="Brooks K."/>
            <person name="Cherevach I."/>
            <person name="Churcher C."/>
            <person name="Goodhead I."/>
            <person name="Hauser H."/>
            <person name="Mungall K."/>
            <person name="Sanders M."/>
            <person name="Simmonds M."/>
            <person name="Walker D."/>
            <person name="White B."/>
            <person name="Berriman M."/>
            <person name="Hertz-Fowler C."/>
            <person name="Renauld H."/>
            <person name="Bohme U."/>
            <person name="Arrowsmith C."/>
            <person name="Atkin R."/>
            <person name="Chillingworth T."/>
            <person name="Cronin A."/>
            <person name="Davies R."/>
            <person name="Fraser A."/>
            <person name="Hance Z."/>
            <person name="Jagels K."/>
            <person name="Johnson D."/>
            <person name="Larke N."/>
            <person name="Leech V."/>
            <person name="Lord A."/>
            <person name="MacLeod A."/>
            <person name="Moule S."/>
            <person name="Quail M."/>
            <person name="Norbertczak H."/>
            <person name="Rabbinowitsch E."/>
            <person name="Rajandream M."/>
            <person name="Reitter C."/>
            <person name="Sharp S."/>
            <person name="Whitehead S."/>
            <person name="Woodward J."/>
            <person name="Hall N."/>
            <person name="Melville S.and.Barrell.B."/>
        </authorList>
    </citation>
    <scope>NUCLEOTIDE SEQUENCE</scope>
    <source>
        <strain evidence="10">927/4 GUTat10.1</strain>
    </source>
</reference>
<dbReference type="Pfam" id="PF00913">
    <property type="entry name" value="Trypan_glycop"/>
    <property type="match status" value="1"/>
</dbReference>
<dbReference type="VEuPathDB" id="TriTrypDB:Tb927.11.19450"/>
<evidence type="ECO:0000256" key="1">
    <source>
        <dbReference type="ARBA" id="ARBA00004609"/>
    </source>
</evidence>
<keyword evidence="8" id="KW-0732">Signal</keyword>
<keyword evidence="6" id="KW-0449">Lipoprotein</keyword>
<evidence type="ECO:0000256" key="7">
    <source>
        <dbReference type="SAM" id="MobiDB-lite"/>
    </source>
</evidence>
<evidence type="ECO:0000313" key="10">
    <source>
        <dbReference type="EMBL" id="CAJ17091.1"/>
    </source>
</evidence>
<dbReference type="VEuPathDB" id="TriTrypDB:Tb11.1130"/>
<evidence type="ECO:0000313" key="12">
    <source>
        <dbReference type="Proteomes" id="UP000008524"/>
    </source>
</evidence>
<dbReference type="EMBL" id="CT009753">
    <property type="protein sequence ID" value="CAJ17091.1"/>
    <property type="molecule type" value="Genomic_DNA"/>
</dbReference>
<feature type="region of interest" description="Disordered" evidence="7">
    <location>
        <begin position="446"/>
        <end position="472"/>
    </location>
</feature>
<evidence type="ECO:0000256" key="8">
    <source>
        <dbReference type="SAM" id="SignalP"/>
    </source>
</evidence>
<feature type="domain" description="Trypanosome variant surface glycoprotein A-type N-terminal" evidence="9">
    <location>
        <begin position="12"/>
        <end position="373"/>
    </location>
</feature>
<dbReference type="InParanoid" id="Q4FKC7"/>
<dbReference type="KEGG" id="tbr:Tb11.v4.0070"/>
<dbReference type="SUPFAM" id="SSF58087">
    <property type="entry name" value="Variant surface glycoprotein (N-terminal domain)"/>
    <property type="match status" value="1"/>
</dbReference>
<evidence type="ECO:0000259" key="9">
    <source>
        <dbReference type="Pfam" id="PF00913"/>
    </source>
</evidence>
<comment type="subcellular location">
    <subcellularLocation>
        <location evidence="1">Cell membrane</location>
        <topology evidence="1">Lipid-anchor</topology>
        <topology evidence="1">GPI-anchor</topology>
    </subcellularLocation>
</comment>
<reference evidence="11 12" key="2">
    <citation type="journal article" date="2005" name="Science">
        <title>The genome of the African trypanosome Trypanosoma brucei.</title>
        <authorList>
            <person name="Berriman M."/>
            <person name="Ghedin E."/>
            <person name="Hertz-Fowler C."/>
            <person name="Blandin G."/>
            <person name="Renauld H."/>
            <person name="Bartholomeu D.C."/>
            <person name="Lennard N.J."/>
            <person name="Caler E."/>
            <person name="Hamlin N.E."/>
            <person name="Haas B."/>
            <person name="Bohme U."/>
            <person name="Hannick L."/>
            <person name="Aslett M.A."/>
            <person name="Shallom J."/>
            <person name="Marcello L."/>
            <person name="Hou L."/>
            <person name="Wickstead B."/>
            <person name="Alsmark U.C."/>
            <person name="Arrowsmith C."/>
            <person name="Atkin R.J."/>
            <person name="Barron A.J."/>
            <person name="Bringaud F."/>
            <person name="Brooks K."/>
            <person name="Carrington M."/>
            <person name="Cherevach I."/>
            <person name="Chillingworth T.J."/>
            <person name="Churcher C."/>
            <person name="Clark L.N."/>
            <person name="Corton C.H."/>
            <person name="Cronin A."/>
            <person name="Davies R.M."/>
            <person name="Doggett J."/>
            <person name="Djikeng A."/>
            <person name="Feldblyum T."/>
            <person name="Field M.C."/>
            <person name="Fraser A."/>
            <person name="Goodhead I."/>
            <person name="Hance Z."/>
            <person name="Harper D."/>
            <person name="Harris B.R."/>
            <person name="Hauser H."/>
            <person name="Hostetler J."/>
            <person name="Ivens A."/>
            <person name="Jagels K."/>
            <person name="Johnson D."/>
            <person name="Johnson J."/>
            <person name="Jones K."/>
            <person name="Kerhornou A.X."/>
            <person name="Koo H."/>
            <person name="Larke N."/>
            <person name="Landfear S."/>
            <person name="Larkin C."/>
            <person name="Leech V."/>
            <person name="Line A."/>
            <person name="Lord A."/>
            <person name="Macleod A."/>
            <person name="Mooney P.J."/>
            <person name="Moule S."/>
            <person name="Martin D.M."/>
            <person name="Morgan G.W."/>
            <person name="Mungall K."/>
            <person name="Norbertczak H."/>
            <person name="Ormond D."/>
            <person name="Pai G."/>
            <person name="Peacock C.S."/>
            <person name="Peterson J."/>
            <person name="Quail M.A."/>
            <person name="Rabbinowitsch E."/>
            <person name="Rajandream M.A."/>
            <person name="Reitter C."/>
            <person name="Salzberg S.L."/>
            <person name="Sanders M."/>
            <person name="Schobel S."/>
            <person name="Sharp S."/>
            <person name="Simmonds M."/>
            <person name="Simpson A.J."/>
            <person name="Tallon L."/>
            <person name="Turner C.M."/>
            <person name="Tait A."/>
            <person name="Tivey A.R."/>
            <person name="Van Aken S."/>
            <person name="Walker D."/>
            <person name="Wanless D."/>
            <person name="Wang S."/>
            <person name="White B."/>
            <person name="White O."/>
            <person name="Whitehead S."/>
            <person name="Woodward J."/>
            <person name="Wortman J."/>
            <person name="Adams M.D."/>
            <person name="Embley T.M."/>
            <person name="Gull K."/>
            <person name="Ullu E."/>
            <person name="Barry J.D."/>
            <person name="Fairlamb A.H."/>
            <person name="Opperdoes F."/>
            <person name="Barrell B.G."/>
            <person name="Donelson J.E."/>
            <person name="Hall N."/>
            <person name="Fraser C.M."/>
            <person name="Melville S.E."/>
            <person name="El-Sayed N.M."/>
        </authorList>
    </citation>
    <scope>NUCLEOTIDE SEQUENCE [LARGE SCALE GENOMIC DNA]</scope>
    <source>
        <strain evidence="11 12">927/4 GUTat10.1</strain>
    </source>
</reference>
<evidence type="ECO:0000256" key="4">
    <source>
        <dbReference type="ARBA" id="ARBA00023136"/>
    </source>
</evidence>